<evidence type="ECO:0000256" key="10">
    <source>
        <dbReference type="SAM" id="Phobius"/>
    </source>
</evidence>
<dbReference type="GO" id="GO:0004930">
    <property type="term" value="F:G protein-coupled receptor activity"/>
    <property type="evidence" value="ECO:0007669"/>
    <property type="project" value="UniProtKB-KW"/>
</dbReference>
<evidence type="ECO:0000256" key="4">
    <source>
        <dbReference type="ARBA" id="ARBA00022692"/>
    </source>
</evidence>
<keyword evidence="5 10" id="KW-1133">Transmembrane helix</keyword>
<keyword evidence="4 10" id="KW-0812">Transmembrane</keyword>
<dbReference type="GO" id="GO:0043410">
    <property type="term" value="P:positive regulation of MAPK cascade"/>
    <property type="evidence" value="ECO:0007669"/>
    <property type="project" value="TreeGrafter"/>
</dbReference>
<evidence type="ECO:0000256" key="2">
    <source>
        <dbReference type="ARBA" id="ARBA00010663"/>
    </source>
</evidence>
<name>A0A0K2TIH4_LEPSM</name>
<dbReference type="PROSITE" id="PS50262">
    <property type="entry name" value="G_PROTEIN_RECEP_F1_2"/>
    <property type="match status" value="1"/>
</dbReference>
<organism evidence="12">
    <name type="scientific">Lepeophtheirus salmonis</name>
    <name type="common">Salmon louse</name>
    <name type="synonym">Caligus salmonis</name>
    <dbReference type="NCBI Taxonomy" id="72036"/>
    <lineage>
        <taxon>Eukaryota</taxon>
        <taxon>Metazoa</taxon>
        <taxon>Ecdysozoa</taxon>
        <taxon>Arthropoda</taxon>
        <taxon>Crustacea</taxon>
        <taxon>Multicrustacea</taxon>
        <taxon>Hexanauplia</taxon>
        <taxon>Copepoda</taxon>
        <taxon>Siphonostomatoida</taxon>
        <taxon>Caligidae</taxon>
        <taxon>Lepeophtheirus</taxon>
    </lineage>
</organism>
<dbReference type="AlphaFoldDB" id="A0A0K2TIH4"/>
<dbReference type="PANTHER" id="PTHR24248">
    <property type="entry name" value="ADRENERGIC RECEPTOR-RELATED G-PROTEIN COUPLED RECEPTOR"/>
    <property type="match status" value="1"/>
</dbReference>
<dbReference type="InterPro" id="IPR017452">
    <property type="entry name" value="GPCR_Rhodpsn_7TM"/>
</dbReference>
<sequence>LKERNRNYSSWRKEHKAFVTLGIVMGAFLLCWVPFFTWYLTVAICGDEQCPCPRIVVSILFWIGYFNSTLNPVIYVMTNRDFKDAFSDILRKTFCWFRSRVEHSQKEWSGVYGYFKAIIHPKKSRLIGVSI</sequence>
<evidence type="ECO:0000259" key="11">
    <source>
        <dbReference type="PROSITE" id="PS50262"/>
    </source>
</evidence>
<reference evidence="12" key="1">
    <citation type="submission" date="2014-05" db="EMBL/GenBank/DDBJ databases">
        <authorList>
            <person name="Chronopoulou M."/>
        </authorList>
    </citation>
    <scope>NUCLEOTIDE SEQUENCE</scope>
    <source>
        <tissue evidence="12">Whole organism</tissue>
    </source>
</reference>
<dbReference type="PRINTS" id="PR00237">
    <property type="entry name" value="GPCRRHODOPSN"/>
</dbReference>
<dbReference type="Pfam" id="PF00001">
    <property type="entry name" value="7tm_1"/>
    <property type="match status" value="1"/>
</dbReference>
<evidence type="ECO:0000256" key="5">
    <source>
        <dbReference type="ARBA" id="ARBA00022989"/>
    </source>
</evidence>
<keyword evidence="9" id="KW-0807">Transducer</keyword>
<dbReference type="GO" id="GO:0005886">
    <property type="term" value="C:plasma membrane"/>
    <property type="evidence" value="ECO:0007669"/>
    <property type="project" value="UniProtKB-SubCell"/>
</dbReference>
<dbReference type="GO" id="GO:0071880">
    <property type="term" value="P:adenylate cyclase-activating adrenergic receptor signaling pathway"/>
    <property type="evidence" value="ECO:0007669"/>
    <property type="project" value="TreeGrafter"/>
</dbReference>
<feature type="non-terminal residue" evidence="12">
    <location>
        <position position="1"/>
    </location>
</feature>
<evidence type="ECO:0000256" key="8">
    <source>
        <dbReference type="ARBA" id="ARBA00023170"/>
    </source>
</evidence>
<comment type="similarity">
    <text evidence="2">Belongs to the G-protein coupled receptor 1 family.</text>
</comment>
<keyword evidence="6" id="KW-0297">G-protein coupled receptor</keyword>
<comment type="subcellular location">
    <subcellularLocation>
        <location evidence="1">Cell membrane</location>
        <topology evidence="1">Multi-pass membrane protein</topology>
    </subcellularLocation>
</comment>
<evidence type="ECO:0000256" key="7">
    <source>
        <dbReference type="ARBA" id="ARBA00023136"/>
    </source>
</evidence>
<evidence type="ECO:0000313" key="12">
    <source>
        <dbReference type="EMBL" id="CDW25321.1"/>
    </source>
</evidence>
<accession>A0A0K2TIH4</accession>
<keyword evidence="3" id="KW-1003">Cell membrane</keyword>
<evidence type="ECO:0000256" key="1">
    <source>
        <dbReference type="ARBA" id="ARBA00004651"/>
    </source>
</evidence>
<gene>
    <name evidence="12" type="primary">GPRNNA3</name>
</gene>
<keyword evidence="7 10" id="KW-0472">Membrane</keyword>
<proteinExistence type="inferred from homology"/>
<feature type="transmembrane region" description="Helical" evidence="10">
    <location>
        <begin position="21"/>
        <end position="40"/>
    </location>
</feature>
<dbReference type="PANTHER" id="PTHR24248:SF66">
    <property type="entry name" value="OCTOPAMINE RECEPTOR BETA-3R"/>
    <property type="match status" value="1"/>
</dbReference>
<evidence type="ECO:0000256" key="9">
    <source>
        <dbReference type="ARBA" id="ARBA00023224"/>
    </source>
</evidence>
<dbReference type="OrthoDB" id="5957871at2759"/>
<dbReference type="Gene3D" id="1.20.1070.10">
    <property type="entry name" value="Rhodopsin 7-helix transmembrane proteins"/>
    <property type="match status" value="1"/>
</dbReference>
<feature type="domain" description="G-protein coupled receptors family 1 profile" evidence="11">
    <location>
        <begin position="1"/>
        <end position="75"/>
    </location>
</feature>
<dbReference type="InterPro" id="IPR000276">
    <property type="entry name" value="GPCR_Rhodpsn"/>
</dbReference>
<evidence type="ECO:0000256" key="6">
    <source>
        <dbReference type="ARBA" id="ARBA00023040"/>
    </source>
</evidence>
<dbReference type="SUPFAM" id="SSF81321">
    <property type="entry name" value="Family A G protein-coupled receptor-like"/>
    <property type="match status" value="1"/>
</dbReference>
<keyword evidence="8" id="KW-0675">Receptor</keyword>
<dbReference type="EMBL" id="HACA01007960">
    <property type="protein sequence ID" value="CDW25321.1"/>
    <property type="molecule type" value="Transcribed_RNA"/>
</dbReference>
<protein>
    <recommendedName>
        <fullName evidence="11">G-protein coupled receptors family 1 profile domain-containing protein</fullName>
    </recommendedName>
</protein>
<evidence type="ECO:0000256" key="3">
    <source>
        <dbReference type="ARBA" id="ARBA00022475"/>
    </source>
</evidence>